<keyword evidence="1" id="KW-0472">Membrane</keyword>
<dbReference type="AlphaFoldDB" id="A0A4U2YPF3"/>
<dbReference type="Pfam" id="PF11271">
    <property type="entry name" value="PorA"/>
    <property type="match status" value="1"/>
</dbReference>
<evidence type="ECO:0000313" key="3">
    <source>
        <dbReference type="Proteomes" id="UP000307808"/>
    </source>
</evidence>
<sequence>MSGGSTQVRGKLGPILSGIGGFLLVVGILLNVYAYPRLATAPLDQDSTSTLSGPGATVFDTGSLTEIDTELTTTAKTVGDVEDSEEAGDNVRVWVNATSTKSADGVVRSRTIERVAFDGFTGEAVDCCNAWSEMEMGQSEETKFEGQVFKFPFQTEKKTYKWWDGTLKRAFDAEYEREEKVKGINTYVFVQTIEPEIWTQAPALPPEILGLKGKEPIVADRTYGNIRTFWVEPETGVVINRVEQQSAALQVDGEDKITVTDVETQFTDETVAANVKEYGDKAKQLKLIRSTLPLALGIGGLVLILVGFLLHRRAKASEY</sequence>
<comment type="caution">
    <text evidence="2">The sequence shown here is derived from an EMBL/GenBank/DDBJ whole genome shotgun (WGS) entry which is preliminary data.</text>
</comment>
<gene>
    <name evidence="2" type="ORF">FC770_13205</name>
</gene>
<keyword evidence="1" id="KW-0812">Transmembrane</keyword>
<evidence type="ECO:0000313" key="2">
    <source>
        <dbReference type="EMBL" id="TKI61711.1"/>
    </source>
</evidence>
<feature type="transmembrane region" description="Helical" evidence="1">
    <location>
        <begin position="292"/>
        <end position="310"/>
    </location>
</feature>
<dbReference type="OrthoDB" id="153031at2"/>
<proteinExistence type="predicted"/>
<reference evidence="2 3" key="1">
    <citation type="submission" date="2019-04" db="EMBL/GenBank/DDBJ databases">
        <authorList>
            <person name="Dong K."/>
        </authorList>
    </citation>
    <scope>NUCLEOTIDE SEQUENCE [LARGE SCALE GENOMIC DNA]</scope>
    <source>
        <strain evidence="3">dk3543</strain>
    </source>
</reference>
<dbReference type="Proteomes" id="UP000307808">
    <property type="component" value="Unassembled WGS sequence"/>
</dbReference>
<feature type="transmembrane region" description="Helical" evidence="1">
    <location>
        <begin position="12"/>
        <end position="35"/>
    </location>
</feature>
<keyword evidence="1" id="KW-1133">Transmembrane helix</keyword>
<dbReference type="InterPro" id="IPR021424">
    <property type="entry name" value="PorA"/>
</dbReference>
<name>A0A4U2YPF3_9ACTN</name>
<evidence type="ECO:0000256" key="1">
    <source>
        <dbReference type="SAM" id="Phobius"/>
    </source>
</evidence>
<protein>
    <submittedName>
        <fullName evidence="2">DUF3068 domain-containing protein</fullName>
    </submittedName>
</protein>
<accession>A0A4U2YPF3</accession>
<organism evidence="2 3">
    <name type="scientific">Nocardioides jishulii</name>
    <dbReference type="NCBI Taxonomy" id="2575440"/>
    <lineage>
        <taxon>Bacteria</taxon>
        <taxon>Bacillati</taxon>
        <taxon>Actinomycetota</taxon>
        <taxon>Actinomycetes</taxon>
        <taxon>Propionibacteriales</taxon>
        <taxon>Nocardioidaceae</taxon>
        <taxon>Nocardioides</taxon>
    </lineage>
</organism>
<dbReference type="RefSeq" id="WP_137066717.1">
    <property type="nucleotide sequence ID" value="NZ_CP040748.1"/>
</dbReference>
<keyword evidence="3" id="KW-1185">Reference proteome</keyword>
<dbReference type="EMBL" id="SZPY01000003">
    <property type="protein sequence ID" value="TKI61711.1"/>
    <property type="molecule type" value="Genomic_DNA"/>
</dbReference>